<evidence type="ECO:0000256" key="2">
    <source>
        <dbReference type="SAM" id="Phobius"/>
    </source>
</evidence>
<feature type="region of interest" description="Disordered" evidence="1">
    <location>
        <begin position="37"/>
        <end position="71"/>
    </location>
</feature>
<feature type="transmembrane region" description="Helical" evidence="2">
    <location>
        <begin position="76"/>
        <end position="97"/>
    </location>
</feature>
<evidence type="ECO:0000313" key="3">
    <source>
        <dbReference type="EMBL" id="MPY44847.1"/>
    </source>
</evidence>
<keyword evidence="2" id="KW-0472">Membrane</keyword>
<comment type="caution">
    <text evidence="3">The sequence shown here is derived from an EMBL/GenBank/DDBJ whole genome shotgun (WGS) entry which is preliminary data.</text>
</comment>
<evidence type="ECO:0000313" key="4">
    <source>
        <dbReference type="Proteomes" id="UP000326979"/>
    </source>
</evidence>
<keyword evidence="2" id="KW-0812">Transmembrane</keyword>
<sequence length="224" mass="23650">MNDLELLARLKAADPALTSDAPLPDVNRLVEATMTIDTGTRPEKSTNGTGTRPETSSVETATRPAKSTLGGGRRRLLPMAAAAALLVVGGGVTWGVMAADERPDSARSSSTAPLALTAEGADGATQALCVEATVDLLRGYPVAFEGTVTSEEGLRVDLRVDHWFRGGDATTVRLTHHELHPEAIALKVGQRYLVTAEDGVVPICGGTIEATEETRSLYRRAFEN</sequence>
<organism evidence="3 4">
    <name type="scientific">Streptomyces phyllanthi</name>
    <dbReference type="NCBI Taxonomy" id="1803180"/>
    <lineage>
        <taxon>Bacteria</taxon>
        <taxon>Bacillati</taxon>
        <taxon>Actinomycetota</taxon>
        <taxon>Actinomycetes</taxon>
        <taxon>Kitasatosporales</taxon>
        <taxon>Streptomycetaceae</taxon>
        <taxon>Streptomyces</taxon>
    </lineage>
</organism>
<gene>
    <name evidence="3" type="ORF">FNH04_34570</name>
</gene>
<keyword evidence="4" id="KW-1185">Reference proteome</keyword>
<evidence type="ECO:0000256" key="1">
    <source>
        <dbReference type="SAM" id="MobiDB-lite"/>
    </source>
</evidence>
<name>A0A5N8WBJ9_9ACTN</name>
<feature type="compositionally biased region" description="Polar residues" evidence="1">
    <location>
        <begin position="45"/>
        <end position="60"/>
    </location>
</feature>
<dbReference type="RefSeq" id="WP_322724703.1">
    <property type="nucleotide sequence ID" value="NZ_BAABEQ010000007.1"/>
</dbReference>
<reference evidence="3 4" key="1">
    <citation type="submission" date="2019-07" db="EMBL/GenBank/DDBJ databases">
        <title>New species of Amycolatopsis and Streptomyces.</title>
        <authorList>
            <person name="Duangmal K."/>
            <person name="Teo W.F.A."/>
            <person name="Lipun K."/>
        </authorList>
    </citation>
    <scope>NUCLEOTIDE SEQUENCE [LARGE SCALE GENOMIC DNA]</scope>
    <source>
        <strain evidence="3 4">TISTR 2346</strain>
    </source>
</reference>
<dbReference type="Proteomes" id="UP000326979">
    <property type="component" value="Unassembled WGS sequence"/>
</dbReference>
<dbReference type="EMBL" id="VJZE01000369">
    <property type="protein sequence ID" value="MPY44847.1"/>
    <property type="molecule type" value="Genomic_DNA"/>
</dbReference>
<accession>A0A5N8WBJ9</accession>
<dbReference type="AlphaFoldDB" id="A0A5N8WBJ9"/>
<proteinExistence type="predicted"/>
<keyword evidence="2" id="KW-1133">Transmembrane helix</keyword>
<protein>
    <submittedName>
        <fullName evidence="3">Uncharacterized protein</fullName>
    </submittedName>
</protein>